<dbReference type="AlphaFoldDB" id="W6RL19"/>
<dbReference type="Gene3D" id="3.40.50.1820">
    <property type="entry name" value="alpha/beta hydrolase"/>
    <property type="match status" value="1"/>
</dbReference>
<proteinExistence type="predicted"/>
<feature type="chain" id="PRO_5004881083" evidence="2">
    <location>
        <begin position="24"/>
        <end position="327"/>
    </location>
</feature>
<organism evidence="4 5">
    <name type="scientific">Rhizobium favelukesii</name>
    <dbReference type="NCBI Taxonomy" id="348824"/>
    <lineage>
        <taxon>Bacteria</taxon>
        <taxon>Pseudomonadati</taxon>
        <taxon>Pseudomonadota</taxon>
        <taxon>Alphaproteobacteria</taxon>
        <taxon>Hyphomicrobiales</taxon>
        <taxon>Rhizobiaceae</taxon>
        <taxon>Rhizobium/Agrobacterium group</taxon>
        <taxon>Rhizobium</taxon>
    </lineage>
</organism>
<dbReference type="Pfam" id="PF01738">
    <property type="entry name" value="DLH"/>
    <property type="match status" value="1"/>
</dbReference>
<dbReference type="InterPro" id="IPR050261">
    <property type="entry name" value="FrsA_esterase"/>
</dbReference>
<name>W6RL19_9HYPH</name>
<reference evidence="4" key="1">
    <citation type="submission" date="2013-11" db="EMBL/GenBank/DDBJ databases">
        <title>Draft genome sequence of the broad-host-range Rhizobium sp. LPU83 strain, a member of the low-genetic diversity Oregon-like Rhizobium sp. group.</title>
        <authorList>
            <person name="Wibberg D."/>
            <person name="Puehler A."/>
            <person name="Schlueter A."/>
        </authorList>
    </citation>
    <scope>NUCLEOTIDE SEQUENCE [LARGE SCALE GENOMIC DNA]</scope>
    <source>
        <strain evidence="4">LPU83</strain>
        <plasmid evidence="4">pLPU83c</plasmid>
    </source>
</reference>
<feature type="domain" description="Dienelactone hydrolase" evidence="3">
    <location>
        <begin position="68"/>
        <end position="271"/>
    </location>
</feature>
<dbReference type="PANTHER" id="PTHR22946:SF9">
    <property type="entry name" value="POLYKETIDE TRANSFERASE AF380"/>
    <property type="match status" value="1"/>
</dbReference>
<dbReference type="GO" id="GO:0052689">
    <property type="term" value="F:carboxylic ester hydrolase activity"/>
    <property type="evidence" value="ECO:0007669"/>
    <property type="project" value="UniProtKB-ARBA"/>
</dbReference>
<evidence type="ECO:0000313" key="5">
    <source>
        <dbReference type="Proteomes" id="UP000019443"/>
    </source>
</evidence>
<dbReference type="InterPro" id="IPR029058">
    <property type="entry name" value="AB_hydrolase_fold"/>
</dbReference>
<evidence type="ECO:0000256" key="2">
    <source>
        <dbReference type="SAM" id="SignalP"/>
    </source>
</evidence>
<evidence type="ECO:0000256" key="1">
    <source>
        <dbReference type="ARBA" id="ARBA00022801"/>
    </source>
</evidence>
<dbReference type="RefSeq" id="WP_024316519.1">
    <property type="nucleotide sequence ID" value="NZ_ATTO01000035.1"/>
</dbReference>
<keyword evidence="2" id="KW-0732">Signal</keyword>
<dbReference type="Proteomes" id="UP000019443">
    <property type="component" value="Plasmid pLPU83c"/>
</dbReference>
<evidence type="ECO:0000313" key="4">
    <source>
        <dbReference type="EMBL" id="CDM60950.1"/>
    </source>
</evidence>
<keyword evidence="5" id="KW-1185">Reference proteome</keyword>
<feature type="signal peptide" evidence="2">
    <location>
        <begin position="1"/>
        <end position="23"/>
    </location>
</feature>
<keyword evidence="1 4" id="KW-0378">Hydrolase</keyword>
<dbReference type="InterPro" id="IPR002925">
    <property type="entry name" value="Dienelactn_hydro"/>
</dbReference>
<evidence type="ECO:0000259" key="3">
    <source>
        <dbReference type="Pfam" id="PF01738"/>
    </source>
</evidence>
<dbReference type="HOGENOM" id="CLU_838579_0_0_5"/>
<dbReference type="PANTHER" id="PTHR22946">
    <property type="entry name" value="DIENELACTONE HYDROLASE DOMAIN-CONTAINING PROTEIN-RELATED"/>
    <property type="match status" value="1"/>
</dbReference>
<gene>
    <name evidence="4" type="ORF">LPU83_pLPU83c_0388</name>
</gene>
<protein>
    <submittedName>
        <fullName evidence="4">Dienelactone hydrolase</fullName>
    </submittedName>
</protein>
<dbReference type="SUPFAM" id="SSF53474">
    <property type="entry name" value="alpha/beta-Hydrolases"/>
    <property type="match status" value="1"/>
</dbReference>
<accession>W6RL19</accession>
<keyword evidence="4" id="KW-0614">Plasmid</keyword>
<sequence length="327" mass="35614">MARFIGAALTLFILTLFASQGHAGEVRPKFPPDERLNVPSLTLTDEQFLEGDTANGVAVTLTGELRFPSWDEHLPAVILLHGSNGVKSGSASRWAEFLNRMGIATFRLDSFGGRGIDQVETDQSRLSPFAQFYDTYRAVDVLAAHPRIDPSRIAVIGFSRGGSAALYTSMRRFQALHGPTKARIAAHLSFYPACNIHFVDELDIADAPVREFHGAADDTTLAATCLDYITRLNAAGKDAVMTEYPGAHHGFDNPDARFVSVIQSAQSSRNCQRREEDGKVLNVETGKPFTFNDACVELGSTVGYDKAATEAAQATVKRFLTGVFRPN</sequence>
<geneLocation type="plasmid" evidence="4 5">
    <name>pLPU83c</name>
</geneLocation>
<dbReference type="KEGG" id="rhl:LPU83_pLPU83c_0388"/>
<dbReference type="PATRIC" id="fig|348824.6.peg.5112"/>
<dbReference type="EMBL" id="HG916854">
    <property type="protein sequence ID" value="CDM60950.1"/>
    <property type="molecule type" value="Genomic_DNA"/>
</dbReference>